<evidence type="ECO:0000313" key="2">
    <source>
        <dbReference type="EMBL" id="MFC6768341.1"/>
    </source>
</evidence>
<feature type="region of interest" description="Disordered" evidence="1">
    <location>
        <begin position="20"/>
        <end position="49"/>
    </location>
</feature>
<keyword evidence="3" id="KW-1185">Reference proteome</keyword>
<organism evidence="2 3">
    <name type="scientific">Natrinema soli</name>
    <dbReference type="NCBI Taxonomy" id="1930624"/>
    <lineage>
        <taxon>Archaea</taxon>
        <taxon>Methanobacteriati</taxon>
        <taxon>Methanobacteriota</taxon>
        <taxon>Stenosarchaea group</taxon>
        <taxon>Halobacteria</taxon>
        <taxon>Halobacteriales</taxon>
        <taxon>Natrialbaceae</taxon>
        <taxon>Natrinema</taxon>
    </lineage>
</organism>
<sequence>MSLEFSPFLEIEPCKAIQAATGIESGRPERRRSSGRVSSAYRTTTWLCD</sequence>
<feature type="compositionally biased region" description="Polar residues" evidence="1">
    <location>
        <begin position="40"/>
        <end position="49"/>
    </location>
</feature>
<comment type="caution">
    <text evidence="2">The sequence shown here is derived from an EMBL/GenBank/DDBJ whole genome shotgun (WGS) entry which is preliminary data.</text>
</comment>
<gene>
    <name evidence="2" type="ORF">ACFQE6_26060</name>
</gene>
<dbReference type="RefSeq" id="WP_273741132.1">
    <property type="nucleotide sequence ID" value="NZ_JAQIVI010000533.1"/>
</dbReference>
<protein>
    <submittedName>
        <fullName evidence="2">Uncharacterized protein</fullName>
    </submittedName>
</protein>
<proteinExistence type="predicted"/>
<name>A0ABD5SYJ3_9EURY</name>
<dbReference type="AlphaFoldDB" id="A0ABD5SYJ3"/>
<dbReference type="EMBL" id="JBHSWV010000533">
    <property type="protein sequence ID" value="MFC6768341.1"/>
    <property type="molecule type" value="Genomic_DNA"/>
</dbReference>
<evidence type="ECO:0000256" key="1">
    <source>
        <dbReference type="SAM" id="MobiDB-lite"/>
    </source>
</evidence>
<dbReference type="Proteomes" id="UP001596383">
    <property type="component" value="Unassembled WGS sequence"/>
</dbReference>
<accession>A0ABD5SYJ3</accession>
<reference evidence="2 3" key="1">
    <citation type="journal article" date="2019" name="Int. J. Syst. Evol. Microbiol.">
        <title>The Global Catalogue of Microorganisms (GCM) 10K type strain sequencing project: providing services to taxonomists for standard genome sequencing and annotation.</title>
        <authorList>
            <consortium name="The Broad Institute Genomics Platform"/>
            <consortium name="The Broad Institute Genome Sequencing Center for Infectious Disease"/>
            <person name="Wu L."/>
            <person name="Ma J."/>
        </authorList>
    </citation>
    <scope>NUCLEOTIDE SEQUENCE [LARGE SCALE GENOMIC DNA]</scope>
    <source>
        <strain evidence="2 3">LMG 29247</strain>
    </source>
</reference>
<evidence type="ECO:0000313" key="3">
    <source>
        <dbReference type="Proteomes" id="UP001596383"/>
    </source>
</evidence>